<evidence type="ECO:0000313" key="1">
    <source>
        <dbReference type="EMBL" id="KAA3462001.1"/>
    </source>
</evidence>
<accession>A0A5B6UV45</accession>
<proteinExistence type="predicted"/>
<keyword evidence="2" id="KW-1185">Reference proteome</keyword>
<evidence type="ECO:0000313" key="2">
    <source>
        <dbReference type="Proteomes" id="UP000325315"/>
    </source>
</evidence>
<dbReference type="InterPro" id="IPR012337">
    <property type="entry name" value="RNaseH-like_sf"/>
</dbReference>
<dbReference type="AlphaFoldDB" id="A0A5B6UV45"/>
<dbReference type="Proteomes" id="UP000325315">
    <property type="component" value="Unassembled WGS sequence"/>
</dbReference>
<dbReference type="GO" id="GO:0003676">
    <property type="term" value="F:nucleic acid binding"/>
    <property type="evidence" value="ECO:0007669"/>
    <property type="project" value="InterPro"/>
</dbReference>
<dbReference type="SUPFAM" id="SSF53098">
    <property type="entry name" value="Ribonuclease H-like"/>
    <property type="match status" value="1"/>
</dbReference>
<organism evidence="1 2">
    <name type="scientific">Gossypium australe</name>
    <dbReference type="NCBI Taxonomy" id="47621"/>
    <lineage>
        <taxon>Eukaryota</taxon>
        <taxon>Viridiplantae</taxon>
        <taxon>Streptophyta</taxon>
        <taxon>Embryophyta</taxon>
        <taxon>Tracheophyta</taxon>
        <taxon>Spermatophyta</taxon>
        <taxon>Magnoliopsida</taxon>
        <taxon>eudicotyledons</taxon>
        <taxon>Gunneridae</taxon>
        <taxon>Pentapetalae</taxon>
        <taxon>rosids</taxon>
        <taxon>malvids</taxon>
        <taxon>Malvales</taxon>
        <taxon>Malvaceae</taxon>
        <taxon>Malvoideae</taxon>
        <taxon>Gossypium</taxon>
    </lineage>
</organism>
<dbReference type="OrthoDB" id="999881at2759"/>
<protein>
    <submittedName>
        <fullName evidence="1">Retrotransposon protein, Ty3-gypsy subclass</fullName>
    </submittedName>
</protein>
<gene>
    <name evidence="1" type="ORF">EPI10_028529</name>
</gene>
<dbReference type="InterPro" id="IPR036397">
    <property type="entry name" value="RNaseH_sf"/>
</dbReference>
<dbReference type="EMBL" id="SMMG02000009">
    <property type="protein sequence ID" value="KAA3462001.1"/>
    <property type="molecule type" value="Genomic_DNA"/>
</dbReference>
<sequence length="168" mass="19331">MQCTLEATGYIKTITSCIVSCYKICGKVLNLSKGESRVSVSIKTTATTQNSRAKVGENHHGFCVRIATNFDKERCYLGDYGSLYQQCTFLSCLHKLHFAKAYRDIHRRDNPRFTSIFWKSLQEALGSKLKLSTAYHLQTYGQSERVIHVLEDMFQSYVLEFPKTCERY</sequence>
<dbReference type="Gene3D" id="3.30.420.10">
    <property type="entry name" value="Ribonuclease H-like superfamily/Ribonuclease H"/>
    <property type="match status" value="1"/>
</dbReference>
<reference evidence="2" key="1">
    <citation type="journal article" date="2019" name="Plant Biotechnol. J.">
        <title>Genome sequencing of the Australian wild diploid species Gossypium australe highlights disease resistance and delayed gland morphogenesis.</title>
        <authorList>
            <person name="Cai Y."/>
            <person name="Cai X."/>
            <person name="Wang Q."/>
            <person name="Wang P."/>
            <person name="Zhang Y."/>
            <person name="Cai C."/>
            <person name="Xu Y."/>
            <person name="Wang K."/>
            <person name="Zhou Z."/>
            <person name="Wang C."/>
            <person name="Geng S."/>
            <person name="Li B."/>
            <person name="Dong Q."/>
            <person name="Hou Y."/>
            <person name="Wang H."/>
            <person name="Ai P."/>
            <person name="Liu Z."/>
            <person name="Yi F."/>
            <person name="Sun M."/>
            <person name="An G."/>
            <person name="Cheng J."/>
            <person name="Zhang Y."/>
            <person name="Shi Q."/>
            <person name="Xie Y."/>
            <person name="Shi X."/>
            <person name="Chang Y."/>
            <person name="Huang F."/>
            <person name="Chen Y."/>
            <person name="Hong S."/>
            <person name="Mi L."/>
            <person name="Sun Q."/>
            <person name="Zhang L."/>
            <person name="Zhou B."/>
            <person name="Peng R."/>
            <person name="Zhang X."/>
            <person name="Liu F."/>
        </authorList>
    </citation>
    <scope>NUCLEOTIDE SEQUENCE [LARGE SCALE GENOMIC DNA]</scope>
    <source>
        <strain evidence="2">cv. PA1801</strain>
    </source>
</reference>
<comment type="caution">
    <text evidence="1">The sequence shown here is derived from an EMBL/GenBank/DDBJ whole genome shotgun (WGS) entry which is preliminary data.</text>
</comment>
<name>A0A5B6UV45_9ROSI</name>